<dbReference type="PANTHER" id="PTHR35722">
    <property type="entry name" value="MAL D 1-ASSOCIATED PROTEIN"/>
    <property type="match status" value="1"/>
</dbReference>
<evidence type="ECO:0000313" key="2">
    <source>
        <dbReference type="Proteomes" id="UP000290289"/>
    </source>
</evidence>
<dbReference type="PANTHER" id="PTHR35722:SF1">
    <property type="entry name" value="MAL D 1-ASSOCIATED PROTEIN"/>
    <property type="match status" value="1"/>
</dbReference>
<dbReference type="AlphaFoldDB" id="A0A498HG74"/>
<accession>A0A498HG74</accession>
<evidence type="ECO:0000313" key="1">
    <source>
        <dbReference type="EMBL" id="RXH68872.1"/>
    </source>
</evidence>
<organism evidence="1 2">
    <name type="scientific">Malus domestica</name>
    <name type="common">Apple</name>
    <name type="synonym">Pyrus malus</name>
    <dbReference type="NCBI Taxonomy" id="3750"/>
    <lineage>
        <taxon>Eukaryota</taxon>
        <taxon>Viridiplantae</taxon>
        <taxon>Streptophyta</taxon>
        <taxon>Embryophyta</taxon>
        <taxon>Tracheophyta</taxon>
        <taxon>Spermatophyta</taxon>
        <taxon>Magnoliopsida</taxon>
        <taxon>eudicotyledons</taxon>
        <taxon>Gunneridae</taxon>
        <taxon>Pentapetalae</taxon>
        <taxon>rosids</taxon>
        <taxon>fabids</taxon>
        <taxon>Rosales</taxon>
        <taxon>Rosaceae</taxon>
        <taxon>Amygdaloideae</taxon>
        <taxon>Maleae</taxon>
        <taxon>Malus</taxon>
    </lineage>
</organism>
<protein>
    <submittedName>
        <fullName evidence="1">Uncharacterized protein</fullName>
    </submittedName>
</protein>
<keyword evidence="2" id="KW-1185">Reference proteome</keyword>
<dbReference type="EMBL" id="RDQH01000343">
    <property type="protein sequence ID" value="RXH68872.1"/>
    <property type="molecule type" value="Genomic_DNA"/>
</dbReference>
<name>A0A498HG74_MALDO</name>
<comment type="caution">
    <text evidence="1">The sequence shown here is derived from an EMBL/GenBank/DDBJ whole genome shotgun (WGS) entry which is preliminary data.</text>
</comment>
<dbReference type="Proteomes" id="UP000290289">
    <property type="component" value="Chromosome 17"/>
</dbReference>
<dbReference type="InterPro" id="IPR053346">
    <property type="entry name" value="Fra_a_1-associated"/>
</dbReference>
<sequence length="141" mass="15947">MRKVVKTQCKTEEVEPGKFVRKCEKTEQLLRDCTGRLLLVVAAASPLRCIQPLLFLCSMVEERTAVPEDAGLQIVTEFGRRHGKIVRCMGKARVRETNKGLERKDEYDCTGLKDVWPPNPDASTCFTFDFPATLPSRYPLA</sequence>
<proteinExistence type="predicted"/>
<gene>
    <name evidence="1" type="ORF">DVH24_031205</name>
</gene>
<reference evidence="1 2" key="1">
    <citation type="submission" date="2018-10" db="EMBL/GenBank/DDBJ databases">
        <title>A high-quality apple genome assembly.</title>
        <authorList>
            <person name="Hu J."/>
        </authorList>
    </citation>
    <scope>NUCLEOTIDE SEQUENCE [LARGE SCALE GENOMIC DNA]</scope>
    <source>
        <strain evidence="2">cv. HFTH1</strain>
        <tissue evidence="1">Young leaf</tissue>
    </source>
</reference>